<feature type="region of interest" description="Disordered" evidence="1">
    <location>
        <begin position="110"/>
        <end position="130"/>
    </location>
</feature>
<dbReference type="Gramene" id="VVA25690">
    <property type="protein sequence ID" value="VVA25690"/>
    <property type="gene ID" value="Prudul26B003822"/>
</dbReference>
<sequence>MIIRILLSSITNQSCLNSLTPYEFRSGSSVPNLGTVSIWNEKFNVSVPEERTVPDRRRRCYRTIPDRRQQTSNRGHSRKSAIADEPPFDSWSLLNPRGRKIFDFFSLPKSAPAVTPSPGKAQGRIAQVAA</sequence>
<accession>A0A5E4FE26</accession>
<proteinExistence type="predicted"/>
<dbReference type="AlphaFoldDB" id="A0A5E4FE26"/>
<protein>
    <submittedName>
        <fullName evidence="2">PREDICTED: PRUPE_5G037800</fullName>
    </submittedName>
</protein>
<organism evidence="2 3">
    <name type="scientific">Prunus dulcis</name>
    <name type="common">Almond</name>
    <name type="synonym">Amygdalus dulcis</name>
    <dbReference type="NCBI Taxonomy" id="3755"/>
    <lineage>
        <taxon>Eukaryota</taxon>
        <taxon>Viridiplantae</taxon>
        <taxon>Streptophyta</taxon>
        <taxon>Embryophyta</taxon>
        <taxon>Tracheophyta</taxon>
        <taxon>Spermatophyta</taxon>
        <taxon>Magnoliopsida</taxon>
        <taxon>eudicotyledons</taxon>
        <taxon>Gunneridae</taxon>
        <taxon>Pentapetalae</taxon>
        <taxon>rosids</taxon>
        <taxon>fabids</taxon>
        <taxon>Rosales</taxon>
        <taxon>Rosaceae</taxon>
        <taxon>Amygdaloideae</taxon>
        <taxon>Amygdaleae</taxon>
        <taxon>Prunus</taxon>
    </lineage>
</organism>
<evidence type="ECO:0000256" key="1">
    <source>
        <dbReference type="SAM" id="MobiDB-lite"/>
    </source>
</evidence>
<feature type="region of interest" description="Disordered" evidence="1">
    <location>
        <begin position="62"/>
        <end position="85"/>
    </location>
</feature>
<dbReference type="EMBL" id="CABIKO010000097">
    <property type="protein sequence ID" value="VVA25690.1"/>
    <property type="molecule type" value="Genomic_DNA"/>
</dbReference>
<reference evidence="3" key="1">
    <citation type="journal article" date="2020" name="Plant J.">
        <title>Transposons played a major role in the diversification between the closely related almond and peach genomes: results from the almond genome sequence.</title>
        <authorList>
            <person name="Alioto T."/>
            <person name="Alexiou K.G."/>
            <person name="Bardil A."/>
            <person name="Barteri F."/>
            <person name="Castanera R."/>
            <person name="Cruz F."/>
            <person name="Dhingra A."/>
            <person name="Duval H."/>
            <person name="Fernandez I Marti A."/>
            <person name="Frias L."/>
            <person name="Galan B."/>
            <person name="Garcia J.L."/>
            <person name="Howad W."/>
            <person name="Gomez-Garrido J."/>
            <person name="Gut M."/>
            <person name="Julca I."/>
            <person name="Morata J."/>
            <person name="Puigdomenech P."/>
            <person name="Ribeca P."/>
            <person name="Rubio Cabetas M.J."/>
            <person name="Vlasova A."/>
            <person name="Wirthensohn M."/>
            <person name="Garcia-Mas J."/>
            <person name="Gabaldon T."/>
            <person name="Casacuberta J.M."/>
            <person name="Arus P."/>
        </authorList>
    </citation>
    <scope>NUCLEOTIDE SEQUENCE [LARGE SCALE GENOMIC DNA]</scope>
    <source>
        <strain evidence="3">cv. Texas</strain>
    </source>
</reference>
<evidence type="ECO:0000313" key="3">
    <source>
        <dbReference type="Proteomes" id="UP000327085"/>
    </source>
</evidence>
<name>A0A5E4FE26_PRUDU</name>
<gene>
    <name evidence="2" type="ORF">ALMOND_2B003822</name>
</gene>
<dbReference type="InParanoid" id="A0A5E4FE26"/>
<dbReference type="Proteomes" id="UP000327085">
    <property type="component" value="Chromosome 6"/>
</dbReference>
<evidence type="ECO:0000313" key="2">
    <source>
        <dbReference type="EMBL" id="VVA25690.1"/>
    </source>
</evidence>